<accession>A0A844ZBL1</accession>
<dbReference type="AlphaFoldDB" id="A0A844ZBL1"/>
<organism evidence="1 2">
    <name type="scientific">Pontixanthobacter aestiaquae</name>
    <dbReference type="NCBI Taxonomy" id="1509367"/>
    <lineage>
        <taxon>Bacteria</taxon>
        <taxon>Pseudomonadati</taxon>
        <taxon>Pseudomonadota</taxon>
        <taxon>Alphaproteobacteria</taxon>
        <taxon>Sphingomonadales</taxon>
        <taxon>Erythrobacteraceae</taxon>
        <taxon>Pontixanthobacter</taxon>
    </lineage>
</organism>
<sequence>MAKNSKRPKKPNATGRNDTERFVKLDEWMLRSKSYRLLSAPARALLVEFLRLYNGSNNGHLWISQRDAALAIGVRQHSTAAKYIDELIERGFLKIMVPGSFNNKTRHATTYALTMHKIGEAQPTKEFMDEKLLSKEEKRRAAQLTLSWRKKKPSGLNGIPAGYLHEYENQPRRAGIA</sequence>
<dbReference type="OrthoDB" id="7432735at2"/>
<keyword evidence="2" id="KW-1185">Reference proteome</keyword>
<gene>
    <name evidence="1" type="ORF">GRI35_07590</name>
</gene>
<dbReference type="Proteomes" id="UP000460290">
    <property type="component" value="Unassembled WGS sequence"/>
</dbReference>
<reference evidence="1 2" key="1">
    <citation type="submission" date="2019-12" db="EMBL/GenBank/DDBJ databases">
        <title>Genomic-based taxomic classification of the family Erythrobacteraceae.</title>
        <authorList>
            <person name="Xu L."/>
        </authorList>
    </citation>
    <scope>NUCLEOTIDE SEQUENCE [LARGE SCALE GENOMIC DNA]</scope>
    <source>
        <strain evidence="1 2">KCTC 42006</strain>
    </source>
</reference>
<evidence type="ECO:0000313" key="1">
    <source>
        <dbReference type="EMBL" id="MXO83229.1"/>
    </source>
</evidence>
<evidence type="ECO:0000313" key="2">
    <source>
        <dbReference type="Proteomes" id="UP000460290"/>
    </source>
</evidence>
<dbReference type="RefSeq" id="WP_160613603.1">
    <property type="nucleotide sequence ID" value="NZ_JAUFQM010000001.1"/>
</dbReference>
<dbReference type="EMBL" id="WTYZ01000001">
    <property type="protein sequence ID" value="MXO83229.1"/>
    <property type="molecule type" value="Genomic_DNA"/>
</dbReference>
<name>A0A844ZBL1_9SPHN</name>
<protein>
    <recommendedName>
        <fullName evidence="3">Helix-turn-helix domain-containing protein</fullName>
    </recommendedName>
</protein>
<comment type="caution">
    <text evidence="1">The sequence shown here is derived from an EMBL/GenBank/DDBJ whole genome shotgun (WGS) entry which is preliminary data.</text>
</comment>
<proteinExistence type="predicted"/>
<evidence type="ECO:0008006" key="3">
    <source>
        <dbReference type="Google" id="ProtNLM"/>
    </source>
</evidence>